<keyword evidence="3" id="KW-1185">Reference proteome</keyword>
<sequence length="164" mass="17947">MEVDISPDDIANIGQQVSLATGPFFWILVILAGGMIAGMIYVAWGEKFQVSNLLGGMSGVGLIALAGALLVAGVFVTDREVRAWVLIQRNLIDPFYVTILGKDSCNPESSKFCVVVWDKTGKELLVNWHDKRVNAHEVFGGYEFSLFTSARPQMRPAQSSPKDL</sequence>
<evidence type="ECO:0000313" key="3">
    <source>
        <dbReference type="Proteomes" id="UP000306602"/>
    </source>
</evidence>
<dbReference type="EMBL" id="SRKY01000002">
    <property type="protein sequence ID" value="THH37422.1"/>
    <property type="molecule type" value="Genomic_DNA"/>
</dbReference>
<dbReference type="RefSeq" id="WP_136463018.1">
    <property type="nucleotide sequence ID" value="NZ_SRKY01000002.1"/>
</dbReference>
<evidence type="ECO:0000256" key="1">
    <source>
        <dbReference type="SAM" id="Phobius"/>
    </source>
</evidence>
<accession>A0A4S4ND74</accession>
<keyword evidence="1" id="KW-0472">Membrane</keyword>
<dbReference type="Proteomes" id="UP000306602">
    <property type="component" value="Unassembled WGS sequence"/>
</dbReference>
<comment type="caution">
    <text evidence="2">The sequence shown here is derived from an EMBL/GenBank/DDBJ whole genome shotgun (WGS) entry which is preliminary data.</text>
</comment>
<proteinExistence type="predicted"/>
<dbReference type="AlphaFoldDB" id="A0A4S4ND74"/>
<evidence type="ECO:0000313" key="2">
    <source>
        <dbReference type="EMBL" id="THH37422.1"/>
    </source>
</evidence>
<feature type="transmembrane region" description="Helical" evidence="1">
    <location>
        <begin position="56"/>
        <end position="76"/>
    </location>
</feature>
<feature type="transmembrane region" description="Helical" evidence="1">
    <location>
        <begin position="24"/>
        <end position="44"/>
    </location>
</feature>
<protein>
    <submittedName>
        <fullName evidence="2">Uncharacterized protein</fullName>
    </submittedName>
</protein>
<keyword evidence="1" id="KW-0812">Transmembrane</keyword>
<gene>
    <name evidence="2" type="ORF">E4Z66_10980</name>
</gene>
<dbReference type="OrthoDB" id="7666216at2"/>
<reference evidence="2 3" key="1">
    <citation type="submission" date="2019-04" db="EMBL/GenBank/DDBJ databases">
        <title>Shimia ponticola sp. nov., isolated from seawater.</title>
        <authorList>
            <person name="Kim Y.-O."/>
            <person name="Yoon J.-H."/>
        </authorList>
    </citation>
    <scope>NUCLEOTIDE SEQUENCE [LARGE SCALE GENOMIC DNA]</scope>
    <source>
        <strain evidence="2 3">MYP11</strain>
    </source>
</reference>
<organism evidence="2 3">
    <name type="scientific">Aliishimia ponticola</name>
    <dbReference type="NCBI Taxonomy" id="2499833"/>
    <lineage>
        <taxon>Bacteria</taxon>
        <taxon>Pseudomonadati</taxon>
        <taxon>Pseudomonadota</taxon>
        <taxon>Alphaproteobacteria</taxon>
        <taxon>Rhodobacterales</taxon>
        <taxon>Paracoccaceae</taxon>
        <taxon>Aliishimia</taxon>
    </lineage>
</organism>
<name>A0A4S4ND74_9RHOB</name>
<keyword evidence="1" id="KW-1133">Transmembrane helix</keyword>